<dbReference type="PROSITE" id="PS00687">
    <property type="entry name" value="ALDEHYDE_DEHYDR_GLU"/>
    <property type="match status" value="1"/>
</dbReference>
<organism evidence="8 9">
    <name type="scientific">Vibrio bivalvicida</name>
    <dbReference type="NCBI Taxonomy" id="1276888"/>
    <lineage>
        <taxon>Bacteria</taxon>
        <taxon>Pseudomonadati</taxon>
        <taxon>Pseudomonadota</taxon>
        <taxon>Gammaproteobacteria</taxon>
        <taxon>Vibrionales</taxon>
        <taxon>Vibrionaceae</taxon>
        <taxon>Vibrio</taxon>
        <taxon>Vibrio oreintalis group</taxon>
    </lineage>
</organism>
<dbReference type="Proteomes" id="UP001569151">
    <property type="component" value="Unassembled WGS sequence"/>
</dbReference>
<dbReference type="RefSeq" id="WP_371718922.1">
    <property type="nucleotide sequence ID" value="NZ_JBGOOF010000015.1"/>
</dbReference>
<evidence type="ECO:0000313" key="9">
    <source>
        <dbReference type="Proteomes" id="UP001569151"/>
    </source>
</evidence>
<dbReference type="PIRSF" id="PIRSF036492">
    <property type="entry name" value="ALDH"/>
    <property type="match status" value="1"/>
</dbReference>
<dbReference type="Gene3D" id="3.40.309.10">
    <property type="entry name" value="Aldehyde Dehydrogenase, Chain A, domain 2"/>
    <property type="match status" value="1"/>
</dbReference>
<sequence length="470" mass="51626">MNQLEIITEMKTQHQNMINEFKKSPNTEIAARIDKLNALRNALKEHRSAICQAASDDYGKRSIRDTLMADILPCIQNIDYTIENLQAWSAPSVREPGALLAGSEVEVIYQPKGVIGIVTPWNFPVMLSVGPLISAIAAGNRAMIKMSEFTPATNNAVRAMLAGVFPEDEVSVIEGEVEVSSAFSSLPFAHILFTGSTAVGRIVMQSAAQNLTPVTLELGGKSPVVVADDVSIELAVERTIYGKSLNNGQVCVAPDYVLVPRAKVDQFVAEYKKQYQQLFKEGVRSESFTSVINERQYSRIKQLLAEEIDKGTRVVACHEESEQEDARMMVTHLVVEPELEAAIMQEEIFGPLLPVIAYDQIDEALDIINSKPKPLALYLMTFDPALENRVKTTIQSGGMCVNDCVFHLAADDAPFGGVGDSGMGSYHGKEGFITFSHGKTVLKTGLEHRMKYLFSDEDNPFKDAVMAAFN</sequence>
<evidence type="ECO:0000259" key="7">
    <source>
        <dbReference type="Pfam" id="PF00171"/>
    </source>
</evidence>
<dbReference type="SUPFAM" id="SSF53720">
    <property type="entry name" value="ALDH-like"/>
    <property type="match status" value="1"/>
</dbReference>
<keyword evidence="9" id="KW-1185">Reference proteome</keyword>
<evidence type="ECO:0000256" key="4">
    <source>
        <dbReference type="PIRNR" id="PIRNR036492"/>
    </source>
</evidence>
<comment type="similarity">
    <text evidence="1 4 6">Belongs to the aldehyde dehydrogenase family.</text>
</comment>
<evidence type="ECO:0000256" key="2">
    <source>
        <dbReference type="ARBA" id="ARBA00023002"/>
    </source>
</evidence>
<protein>
    <recommendedName>
        <fullName evidence="4">Aldehyde dehydrogenase</fullName>
    </recommendedName>
</protein>
<dbReference type="InterPro" id="IPR012394">
    <property type="entry name" value="Aldehyde_DH_NAD(P)"/>
</dbReference>
<feature type="domain" description="Aldehyde dehydrogenase" evidence="7">
    <location>
        <begin position="19"/>
        <end position="441"/>
    </location>
</feature>
<feature type="active site" evidence="5">
    <location>
        <position position="217"/>
    </location>
</feature>
<dbReference type="GO" id="GO:0050269">
    <property type="term" value="F:coniferyl-aldehyde dehydrogenase [NAD(P)+] activity"/>
    <property type="evidence" value="ECO:0007669"/>
    <property type="project" value="UniProtKB-EC"/>
</dbReference>
<dbReference type="InterPro" id="IPR016163">
    <property type="entry name" value="Ald_DH_C"/>
</dbReference>
<dbReference type="InterPro" id="IPR016161">
    <property type="entry name" value="Ald_DH/histidinol_DH"/>
</dbReference>
<accession>A0ABV4MI58</accession>
<dbReference type="Gene3D" id="3.40.605.10">
    <property type="entry name" value="Aldehyde Dehydrogenase, Chain A, domain 1"/>
    <property type="match status" value="1"/>
</dbReference>
<dbReference type="InterPro" id="IPR015590">
    <property type="entry name" value="Aldehyde_DH_dom"/>
</dbReference>
<dbReference type="PANTHER" id="PTHR43570">
    <property type="entry name" value="ALDEHYDE DEHYDROGENASE"/>
    <property type="match status" value="1"/>
</dbReference>
<reference evidence="8 9" key="1">
    <citation type="submission" date="2024-06" db="EMBL/GenBank/DDBJ databases">
        <authorList>
            <person name="Steensen K."/>
            <person name="Seneca J."/>
            <person name="Bartlau N."/>
            <person name="Yu A.X."/>
            <person name="Polz M.F."/>
        </authorList>
    </citation>
    <scope>NUCLEOTIDE SEQUENCE [LARGE SCALE GENOMIC DNA]</scope>
    <source>
        <strain evidence="8 9">1F146</strain>
    </source>
</reference>
<evidence type="ECO:0000256" key="1">
    <source>
        <dbReference type="ARBA" id="ARBA00009986"/>
    </source>
</evidence>
<proteinExistence type="inferred from homology"/>
<dbReference type="InterPro" id="IPR016162">
    <property type="entry name" value="Ald_DH_N"/>
</dbReference>
<dbReference type="CDD" id="cd07133">
    <property type="entry name" value="ALDH_CALDH_CalB"/>
    <property type="match status" value="1"/>
</dbReference>
<evidence type="ECO:0000256" key="3">
    <source>
        <dbReference type="ARBA" id="ARBA00023027"/>
    </source>
</evidence>
<evidence type="ECO:0000256" key="5">
    <source>
        <dbReference type="PROSITE-ProRule" id="PRU10007"/>
    </source>
</evidence>
<dbReference type="Pfam" id="PF00171">
    <property type="entry name" value="Aldedh"/>
    <property type="match status" value="1"/>
</dbReference>
<evidence type="ECO:0000313" key="8">
    <source>
        <dbReference type="EMBL" id="MEZ8209262.1"/>
    </source>
</evidence>
<gene>
    <name evidence="8" type="ORF">ACED39_10770</name>
</gene>
<dbReference type="EMBL" id="JBGOOS010000013">
    <property type="protein sequence ID" value="MEZ8209262.1"/>
    <property type="molecule type" value="Genomic_DNA"/>
</dbReference>
<dbReference type="InterPro" id="IPR029510">
    <property type="entry name" value="Ald_DH_CS_GLU"/>
</dbReference>
<comment type="caution">
    <text evidence="8">The sequence shown here is derived from an EMBL/GenBank/DDBJ whole genome shotgun (WGS) entry which is preliminary data.</text>
</comment>
<dbReference type="PANTHER" id="PTHR43570:SF20">
    <property type="entry name" value="ALDEHYDE DEHYDROGENASE ALDX-RELATED"/>
    <property type="match status" value="1"/>
</dbReference>
<keyword evidence="3" id="KW-0520">NAD</keyword>
<keyword evidence="2 4" id="KW-0560">Oxidoreductase</keyword>
<evidence type="ECO:0000256" key="6">
    <source>
        <dbReference type="RuleBase" id="RU003345"/>
    </source>
</evidence>
<name>A0ABV4MI58_9VIBR</name>